<dbReference type="InterPro" id="IPR023753">
    <property type="entry name" value="FAD/NAD-binding_dom"/>
</dbReference>
<keyword evidence="6" id="KW-0520">NAD</keyword>
<dbReference type="PANTHER" id="PTHR43014">
    <property type="entry name" value="MERCURIC REDUCTASE"/>
    <property type="match status" value="1"/>
</dbReference>
<dbReference type="PRINTS" id="PR00368">
    <property type="entry name" value="FADPNR"/>
</dbReference>
<dbReference type="SUPFAM" id="SSF55424">
    <property type="entry name" value="FAD/NAD-linked reductases, dimerisation (C-terminal) domain"/>
    <property type="match status" value="1"/>
</dbReference>
<dbReference type="Pfam" id="PF07992">
    <property type="entry name" value="Pyr_redox_2"/>
    <property type="match status" value="1"/>
</dbReference>
<accession>A0A455SL25</accession>
<gene>
    <name evidence="10" type="ORF">KTC_05250</name>
</gene>
<evidence type="ECO:0000259" key="8">
    <source>
        <dbReference type="Pfam" id="PF02852"/>
    </source>
</evidence>
<keyword evidence="2" id="KW-0285">Flavoprotein</keyword>
<evidence type="ECO:0000256" key="5">
    <source>
        <dbReference type="PIRSR" id="PIRSR000350-2"/>
    </source>
</evidence>
<organism evidence="10">
    <name type="scientific">Thermosporothrix sp. COM3</name>
    <dbReference type="NCBI Taxonomy" id="2490863"/>
    <lineage>
        <taxon>Bacteria</taxon>
        <taxon>Bacillati</taxon>
        <taxon>Chloroflexota</taxon>
        <taxon>Ktedonobacteria</taxon>
        <taxon>Ktedonobacterales</taxon>
        <taxon>Thermosporotrichaceae</taxon>
        <taxon>Thermosporothrix</taxon>
    </lineage>
</organism>
<proteinExistence type="inferred from homology"/>
<feature type="binding site" evidence="6">
    <location>
        <position position="314"/>
    </location>
    <ligand>
        <name>FAD</name>
        <dbReference type="ChEBI" id="CHEBI:57692"/>
    </ligand>
</feature>
<evidence type="ECO:0000256" key="2">
    <source>
        <dbReference type="ARBA" id="ARBA00022630"/>
    </source>
</evidence>
<dbReference type="FunFam" id="3.30.390.30:FF:000001">
    <property type="entry name" value="Dihydrolipoyl dehydrogenase"/>
    <property type="match status" value="1"/>
</dbReference>
<feature type="binding site" evidence="6">
    <location>
        <position position="52"/>
    </location>
    <ligand>
        <name>FAD</name>
        <dbReference type="ChEBI" id="CHEBI:57692"/>
    </ligand>
</feature>
<dbReference type="PIRSF" id="PIRSF000350">
    <property type="entry name" value="Mercury_reductase_MerA"/>
    <property type="match status" value="1"/>
</dbReference>
<feature type="binding site" evidence="6">
    <location>
        <position position="273"/>
    </location>
    <ligand>
        <name>NAD(+)</name>
        <dbReference type="ChEBI" id="CHEBI:57540"/>
    </ligand>
</feature>
<keyword evidence="6" id="KW-0547">Nucleotide-binding</keyword>
<dbReference type="InterPro" id="IPR004099">
    <property type="entry name" value="Pyr_nucl-diS_OxRdtase_dimer"/>
</dbReference>
<evidence type="ECO:0000259" key="9">
    <source>
        <dbReference type="Pfam" id="PF07992"/>
    </source>
</evidence>
<evidence type="ECO:0000256" key="4">
    <source>
        <dbReference type="ARBA" id="ARBA00023002"/>
    </source>
</evidence>
<dbReference type="PANTHER" id="PTHR43014:SF2">
    <property type="entry name" value="MERCURIC REDUCTASE"/>
    <property type="match status" value="1"/>
</dbReference>
<dbReference type="GO" id="GO:0050660">
    <property type="term" value="F:flavin adenine dinucleotide binding"/>
    <property type="evidence" value="ECO:0007669"/>
    <property type="project" value="TreeGrafter"/>
</dbReference>
<dbReference type="EMBL" id="AP019376">
    <property type="protein sequence ID" value="BBH85774.1"/>
    <property type="molecule type" value="Genomic_DNA"/>
</dbReference>
<evidence type="ECO:0000256" key="3">
    <source>
        <dbReference type="ARBA" id="ARBA00022827"/>
    </source>
</evidence>
<feature type="binding site" evidence="6">
    <location>
        <begin position="182"/>
        <end position="189"/>
    </location>
    <ligand>
        <name>NAD(+)</name>
        <dbReference type="ChEBI" id="CHEBI:57540"/>
    </ligand>
</feature>
<feature type="domain" description="FAD/NAD(P)-binding" evidence="9">
    <location>
        <begin position="6"/>
        <end position="325"/>
    </location>
</feature>
<feature type="disulfide bond" description="Redox-active" evidence="7">
    <location>
        <begin position="43"/>
        <end position="48"/>
    </location>
</feature>
<comment type="cofactor">
    <cofactor evidence="6">
        <name>FAD</name>
        <dbReference type="ChEBI" id="CHEBI:57692"/>
    </cofactor>
    <text evidence="6">Binds 1 FAD per subunit.</text>
</comment>
<dbReference type="Gene3D" id="3.30.390.30">
    <property type="match status" value="1"/>
</dbReference>
<evidence type="ECO:0000256" key="7">
    <source>
        <dbReference type="PIRSR" id="PIRSR000350-4"/>
    </source>
</evidence>
<reference evidence="10" key="1">
    <citation type="submission" date="2018-12" db="EMBL/GenBank/DDBJ databases">
        <title>Novel natural products biosynthetic potential of the class Ktedonobacteria.</title>
        <authorList>
            <person name="Zheng Y."/>
            <person name="Saitou A."/>
            <person name="Wang C.M."/>
            <person name="Toyoda A."/>
            <person name="Minakuchi Y."/>
            <person name="Sekiguchi Y."/>
            <person name="Ueda K."/>
            <person name="Takano H."/>
            <person name="Sakai Y."/>
            <person name="Yokota A."/>
            <person name="Yabe S."/>
        </authorList>
    </citation>
    <scope>NUCLEOTIDE SEQUENCE</scope>
    <source>
        <strain evidence="10">COM3</strain>
    </source>
</reference>
<dbReference type="Gene3D" id="3.50.50.60">
    <property type="entry name" value="FAD/NAD(P)-binding domain"/>
    <property type="match status" value="2"/>
</dbReference>
<evidence type="ECO:0000313" key="10">
    <source>
        <dbReference type="EMBL" id="BBH85774.1"/>
    </source>
</evidence>
<dbReference type="InterPro" id="IPR016156">
    <property type="entry name" value="FAD/NAD-linked_Rdtase_dimer_sf"/>
</dbReference>
<dbReference type="InterPro" id="IPR036188">
    <property type="entry name" value="FAD/NAD-bd_sf"/>
</dbReference>
<evidence type="ECO:0000256" key="1">
    <source>
        <dbReference type="ARBA" id="ARBA00007532"/>
    </source>
</evidence>
<evidence type="ECO:0000256" key="6">
    <source>
        <dbReference type="PIRSR" id="PIRSR000350-3"/>
    </source>
</evidence>
<feature type="active site" description="Proton acceptor" evidence="5">
    <location>
        <position position="447"/>
    </location>
</feature>
<protein>
    <submittedName>
        <fullName evidence="10">Mercuric reductase</fullName>
    </submittedName>
</protein>
<keyword evidence="4" id="KW-0560">Oxidoreductase</keyword>
<dbReference type="InterPro" id="IPR001100">
    <property type="entry name" value="Pyr_nuc-diS_OxRdtase"/>
</dbReference>
<dbReference type="SUPFAM" id="SSF51905">
    <property type="entry name" value="FAD/NAD(P)-binding domain"/>
    <property type="match status" value="1"/>
</dbReference>
<feature type="domain" description="Pyridine nucleotide-disulphide oxidoreductase dimerisation" evidence="8">
    <location>
        <begin position="349"/>
        <end position="455"/>
    </location>
</feature>
<sequence>MANTTYDAIIIGSGQGGGPIATDLAQAGHKTALIEREHVGGTCVNVGCTPTKTMIASARAAYVVKRAADFGVHTGPVNVDMRRVRQRKRDIVTSYRQSSEQRTEQIQNLDLLRGEASFSGPKTLTVRFTNGETRQLTANTIIIDTGDSPAIPPIDGLDTVPYLDSTSIMELDSVPEHLVVVGAGYVALEFAQMFRRFGSQVTILQRGPQILSKEDEDIASEMAKILQEDGITIRTGTSPTHVQKAAENTIHITVKSEKGEETLTASHLLLATGRRPNTRHLNLEAAGIKTDQKGYVQVNERLETNVTGVYAIGDVKGGPAFTHISYDDYRILRANLLHHGSATTRGRLVPYTIFTDPQLGRVGLSEKEAKAQNITYRVARLPMSSVSRALEVDEPRGVMKALIDPESKQILGCAILGIDGGEIMSMIEIAMMGKLPYTALKDGVFTHPTLAESLNSLFTSIE</sequence>
<dbReference type="GO" id="GO:0003955">
    <property type="term" value="F:NAD(P)H dehydrogenase (quinone) activity"/>
    <property type="evidence" value="ECO:0007669"/>
    <property type="project" value="TreeGrafter"/>
</dbReference>
<name>A0A455SL25_9CHLR</name>
<dbReference type="Pfam" id="PF02852">
    <property type="entry name" value="Pyr_redox_dim"/>
    <property type="match status" value="1"/>
</dbReference>
<comment type="similarity">
    <text evidence="1">Belongs to the class-I pyridine nucleotide-disulfide oxidoreductase family.</text>
</comment>
<dbReference type="PRINTS" id="PR00411">
    <property type="entry name" value="PNDRDTASEI"/>
</dbReference>
<dbReference type="AlphaFoldDB" id="A0A455SL25"/>
<keyword evidence="3 6" id="KW-0274">FAD</keyword>